<keyword evidence="2" id="KW-0812">Transmembrane</keyword>
<dbReference type="Pfam" id="PF06697">
    <property type="entry name" value="DUF1191"/>
    <property type="match status" value="1"/>
</dbReference>
<dbReference type="GO" id="GO:0016020">
    <property type="term" value="C:membrane"/>
    <property type="evidence" value="ECO:0007669"/>
    <property type="project" value="TreeGrafter"/>
</dbReference>
<dbReference type="InterPro" id="IPR010605">
    <property type="entry name" value="DUF1191"/>
</dbReference>
<feature type="signal peptide" evidence="3">
    <location>
        <begin position="1"/>
        <end position="20"/>
    </location>
</feature>
<feature type="compositionally biased region" description="Pro residues" evidence="1">
    <location>
        <begin position="211"/>
        <end position="222"/>
    </location>
</feature>
<feature type="chain" id="PRO_5023819156" description="Legume lectin domain-containing protein" evidence="3">
    <location>
        <begin position="21"/>
        <end position="309"/>
    </location>
</feature>
<proteinExistence type="predicted"/>
<evidence type="ECO:0000256" key="1">
    <source>
        <dbReference type="SAM" id="MobiDB-lite"/>
    </source>
</evidence>
<reference evidence="4" key="1">
    <citation type="submission" date="2019-09" db="EMBL/GenBank/DDBJ databases">
        <authorList>
            <person name="Zhang L."/>
        </authorList>
    </citation>
    <scope>NUCLEOTIDE SEQUENCE</scope>
</reference>
<dbReference type="AlphaFoldDB" id="A0A5K1GYM4"/>
<evidence type="ECO:0000256" key="3">
    <source>
        <dbReference type="SAM" id="SignalP"/>
    </source>
</evidence>
<feature type="region of interest" description="Disordered" evidence="1">
    <location>
        <begin position="206"/>
        <end position="228"/>
    </location>
</feature>
<sequence length="309" mass="32914">MAFLLLTSLLLLFIPSPTPAKADFATARSLDALLQTYTFDLFRQRAKTGVVYTADLPGNLSGVEAHGIRFRSGSLRRRGASPMEFDFPVGTVVQPYVTRLIVVLQNLGNRSADYYDYYPAGFRLVTPVLGFLAYDAAGSSNPASQKELDMVATGSAITINFTSTIRSGDDGNALCVFFDVNGTVALGNQTARNVCKSSRQGHFALVTKESPSPPPPSQPPGAAPGRGKKSGKWKVVVGALVGGVVGAVLLVLLVAAIIRMQKKSKIARMERRAGEEEAFGTATVGQARMPIASAMRTAPAIENDYRPGD</sequence>
<evidence type="ECO:0000256" key="2">
    <source>
        <dbReference type="SAM" id="Phobius"/>
    </source>
</evidence>
<dbReference type="EMBL" id="LR721787">
    <property type="protein sequence ID" value="VVW80984.1"/>
    <property type="molecule type" value="Genomic_DNA"/>
</dbReference>
<keyword evidence="2" id="KW-0472">Membrane</keyword>
<dbReference type="OrthoDB" id="1101105at2759"/>
<dbReference type="PANTHER" id="PTHR33512:SF14">
    <property type="entry name" value="EXPRESSED PROTEIN"/>
    <property type="match status" value="1"/>
</dbReference>
<keyword evidence="3" id="KW-0732">Signal</keyword>
<keyword evidence="2" id="KW-1133">Transmembrane helix</keyword>
<evidence type="ECO:0000313" key="4">
    <source>
        <dbReference type="EMBL" id="VVW80984.1"/>
    </source>
</evidence>
<feature type="transmembrane region" description="Helical" evidence="2">
    <location>
        <begin position="235"/>
        <end position="258"/>
    </location>
</feature>
<evidence type="ECO:0008006" key="5">
    <source>
        <dbReference type="Google" id="ProtNLM"/>
    </source>
</evidence>
<dbReference type="OMA" id="KWSDIYY"/>
<dbReference type="Gramene" id="NC9G0274590.1">
    <property type="protein sequence ID" value="NC9G0274590.1:cds"/>
    <property type="gene ID" value="NC9G0274590"/>
</dbReference>
<dbReference type="PANTHER" id="PTHR33512">
    <property type="entry name" value="PROTEIN, PUTATIVE (DUF1191)-RELATED"/>
    <property type="match status" value="1"/>
</dbReference>
<accession>A0A5K1GYM4</accession>
<gene>
    <name evidence="4" type="ORF">NYM_LOCUS28129</name>
</gene>
<organism evidence="4">
    <name type="scientific">Nymphaea colorata</name>
    <name type="common">pocket water lily</name>
    <dbReference type="NCBI Taxonomy" id="210225"/>
    <lineage>
        <taxon>Eukaryota</taxon>
        <taxon>Viridiplantae</taxon>
        <taxon>Streptophyta</taxon>
        <taxon>Embryophyta</taxon>
        <taxon>Tracheophyta</taxon>
        <taxon>Spermatophyta</taxon>
        <taxon>Magnoliopsida</taxon>
        <taxon>Nymphaeales</taxon>
        <taxon>Nymphaeaceae</taxon>
        <taxon>Nymphaea</taxon>
    </lineage>
</organism>
<name>A0A5K1GYM4_9MAGN</name>
<protein>
    <recommendedName>
        <fullName evidence="5">Legume lectin domain-containing protein</fullName>
    </recommendedName>
</protein>